<evidence type="ECO:0000256" key="1">
    <source>
        <dbReference type="ARBA" id="ARBA00001946"/>
    </source>
</evidence>
<name>A0A5N0UTN4_9PSEU</name>
<evidence type="ECO:0000256" key="2">
    <source>
        <dbReference type="ARBA" id="ARBA00022723"/>
    </source>
</evidence>
<protein>
    <submittedName>
        <fullName evidence="5">Mandelate racemase</fullName>
    </submittedName>
</protein>
<dbReference type="RefSeq" id="WP_144756485.1">
    <property type="nucleotide sequence ID" value="NZ_VMNW02000076.1"/>
</dbReference>
<dbReference type="Pfam" id="PF13378">
    <property type="entry name" value="MR_MLE_C"/>
    <property type="match status" value="1"/>
</dbReference>
<dbReference type="PANTHER" id="PTHR13794:SF58">
    <property type="entry name" value="MITOCHONDRIAL ENOLASE SUPERFAMILY MEMBER 1"/>
    <property type="match status" value="1"/>
</dbReference>
<dbReference type="Gene3D" id="3.20.20.120">
    <property type="entry name" value="Enolase-like C-terminal domain"/>
    <property type="match status" value="1"/>
</dbReference>
<dbReference type="SMART" id="SM00922">
    <property type="entry name" value="MR_MLE"/>
    <property type="match status" value="1"/>
</dbReference>
<comment type="cofactor">
    <cofactor evidence="1">
        <name>Mg(2+)</name>
        <dbReference type="ChEBI" id="CHEBI:18420"/>
    </cofactor>
</comment>
<organism evidence="5 6">
    <name type="scientific">Amycolatopsis acidicola</name>
    <dbReference type="NCBI Taxonomy" id="2596893"/>
    <lineage>
        <taxon>Bacteria</taxon>
        <taxon>Bacillati</taxon>
        <taxon>Actinomycetota</taxon>
        <taxon>Actinomycetes</taxon>
        <taxon>Pseudonocardiales</taxon>
        <taxon>Pseudonocardiaceae</taxon>
        <taxon>Amycolatopsis</taxon>
    </lineage>
</organism>
<dbReference type="InterPro" id="IPR029017">
    <property type="entry name" value="Enolase-like_N"/>
</dbReference>
<accession>A0A5N0UTN4</accession>
<dbReference type="GO" id="GO:0000287">
    <property type="term" value="F:magnesium ion binding"/>
    <property type="evidence" value="ECO:0007669"/>
    <property type="project" value="TreeGrafter"/>
</dbReference>
<dbReference type="GO" id="GO:0016836">
    <property type="term" value="F:hydro-lyase activity"/>
    <property type="evidence" value="ECO:0007669"/>
    <property type="project" value="TreeGrafter"/>
</dbReference>
<sequence>MKIDDVRISVFRRPADDSAPETFIKGQSMQSLHTELVALRITDDEGHTGETLSLGGGLGMGHYLASTVKPFLIGRNPLEREALWQEMWDANRLWFSPLFMVGTADVALWDLYGKIRGAPIHEILGTYRTRIPAYASSMTHSTVEEFVEEALEFQGRGYHGYKLHVLGDPEFDIECCQAVRAAVGDWALMVDVVSGYDQRDALRVGQVLDELDYYWYEEPLRDYDLHGYRLLADKLKTPIAGTETNEGGLLARAEFAASRAVDIVRADPSFTYGIGQTRKIGALAEAFGLNCEIHTNPNPMMDAAALHVALSMRNTDFFEQLVPTRTFDFAVEQPVRIDSEGYAVAPDGPGLGVNIDWDYVERYTIAEL</sequence>
<keyword evidence="2" id="KW-0479">Metal-binding</keyword>
<keyword evidence="3" id="KW-0460">Magnesium</keyword>
<dbReference type="InterPro" id="IPR036849">
    <property type="entry name" value="Enolase-like_C_sf"/>
</dbReference>
<gene>
    <name evidence="5" type="ORF">FPZ12_034485</name>
</gene>
<dbReference type="Gene3D" id="3.30.390.10">
    <property type="entry name" value="Enolase-like, N-terminal domain"/>
    <property type="match status" value="1"/>
</dbReference>
<dbReference type="Pfam" id="PF02746">
    <property type="entry name" value="MR_MLE_N"/>
    <property type="match status" value="1"/>
</dbReference>
<evidence type="ECO:0000313" key="6">
    <source>
        <dbReference type="Proteomes" id="UP000319769"/>
    </source>
</evidence>
<proteinExistence type="predicted"/>
<dbReference type="SFLD" id="SFLDG00179">
    <property type="entry name" value="mandelate_racemase"/>
    <property type="match status" value="1"/>
</dbReference>
<dbReference type="AlphaFoldDB" id="A0A5N0UTN4"/>
<dbReference type="InterPro" id="IPR013342">
    <property type="entry name" value="Mandelate_racemase_C"/>
</dbReference>
<dbReference type="InterPro" id="IPR046945">
    <property type="entry name" value="RHMD-like"/>
</dbReference>
<feature type="domain" description="Mandelate racemase/muconate lactonizing enzyme C-terminal" evidence="4">
    <location>
        <begin position="143"/>
        <end position="238"/>
    </location>
</feature>
<dbReference type="GO" id="GO:0016052">
    <property type="term" value="P:carbohydrate catabolic process"/>
    <property type="evidence" value="ECO:0007669"/>
    <property type="project" value="TreeGrafter"/>
</dbReference>
<dbReference type="SUPFAM" id="SSF51604">
    <property type="entry name" value="Enolase C-terminal domain-like"/>
    <property type="match status" value="1"/>
</dbReference>
<reference evidence="5" key="1">
    <citation type="submission" date="2019-09" db="EMBL/GenBank/DDBJ databases">
        <authorList>
            <person name="Teo W.F.A."/>
            <person name="Duangmal K."/>
        </authorList>
    </citation>
    <scope>NUCLEOTIDE SEQUENCE [LARGE SCALE GENOMIC DNA]</scope>
    <source>
        <strain evidence="5">K81G1</strain>
    </source>
</reference>
<dbReference type="InterPro" id="IPR013341">
    <property type="entry name" value="Mandelate_racemase_N_dom"/>
</dbReference>
<dbReference type="SFLD" id="SFLDS00001">
    <property type="entry name" value="Enolase"/>
    <property type="match status" value="1"/>
</dbReference>
<dbReference type="InterPro" id="IPR029065">
    <property type="entry name" value="Enolase_C-like"/>
</dbReference>
<keyword evidence="6" id="KW-1185">Reference proteome</keyword>
<dbReference type="EMBL" id="VMNW02000076">
    <property type="protein sequence ID" value="KAA9153453.1"/>
    <property type="molecule type" value="Genomic_DNA"/>
</dbReference>
<dbReference type="Proteomes" id="UP000319769">
    <property type="component" value="Unassembled WGS sequence"/>
</dbReference>
<dbReference type="OrthoDB" id="9796450at2"/>
<evidence type="ECO:0000313" key="5">
    <source>
        <dbReference type="EMBL" id="KAA9153453.1"/>
    </source>
</evidence>
<evidence type="ECO:0000256" key="3">
    <source>
        <dbReference type="ARBA" id="ARBA00022842"/>
    </source>
</evidence>
<dbReference type="SUPFAM" id="SSF54826">
    <property type="entry name" value="Enolase N-terminal domain-like"/>
    <property type="match status" value="1"/>
</dbReference>
<evidence type="ECO:0000259" key="4">
    <source>
        <dbReference type="SMART" id="SM00922"/>
    </source>
</evidence>
<comment type="caution">
    <text evidence="5">The sequence shown here is derived from an EMBL/GenBank/DDBJ whole genome shotgun (WGS) entry which is preliminary data.</text>
</comment>
<dbReference type="PANTHER" id="PTHR13794">
    <property type="entry name" value="ENOLASE SUPERFAMILY, MANDELATE RACEMASE"/>
    <property type="match status" value="1"/>
</dbReference>